<accession>A0A1D6EL57</accession>
<evidence type="ECO:0000313" key="1">
    <source>
        <dbReference type="EMBL" id="ONM20622.1"/>
    </source>
</evidence>
<dbReference type="EMBL" id="CM007648">
    <property type="protein sequence ID" value="ONM20622.1"/>
    <property type="molecule type" value="Genomic_DNA"/>
</dbReference>
<name>A0A1D6EL57_MAIZE</name>
<gene>
    <name evidence="1" type="ORF">ZEAMMB73_Zm00001d005222</name>
</gene>
<dbReference type="STRING" id="4577.A0A1D6EL57"/>
<organism evidence="1">
    <name type="scientific">Zea mays</name>
    <name type="common">Maize</name>
    <dbReference type="NCBI Taxonomy" id="4577"/>
    <lineage>
        <taxon>Eukaryota</taxon>
        <taxon>Viridiplantae</taxon>
        <taxon>Streptophyta</taxon>
        <taxon>Embryophyta</taxon>
        <taxon>Tracheophyta</taxon>
        <taxon>Spermatophyta</taxon>
        <taxon>Magnoliopsida</taxon>
        <taxon>Liliopsida</taxon>
        <taxon>Poales</taxon>
        <taxon>Poaceae</taxon>
        <taxon>PACMAD clade</taxon>
        <taxon>Panicoideae</taxon>
        <taxon>Andropogonodae</taxon>
        <taxon>Andropogoneae</taxon>
        <taxon>Tripsacinae</taxon>
        <taxon>Zea</taxon>
    </lineage>
</organism>
<sequence>MPRLSCKFADPDSAVSSAPVARRVRSDGMSCGSDVCWDGGSSSGSEEFRLPQPSKVAADDLVAPTRSSDAAAPTSWIDRKLLVDPKMLFIGDKIGEGAHGKVYMGKCLFR</sequence>
<evidence type="ECO:0008006" key="2">
    <source>
        <dbReference type="Google" id="ProtNLM"/>
    </source>
</evidence>
<proteinExistence type="predicted"/>
<reference evidence="1" key="1">
    <citation type="submission" date="2015-12" db="EMBL/GenBank/DDBJ databases">
        <title>Update maize B73 reference genome by single molecule sequencing technologies.</title>
        <authorList>
            <consortium name="Maize Genome Sequencing Project"/>
            <person name="Ware D."/>
        </authorList>
    </citation>
    <scope>NUCLEOTIDE SEQUENCE [LARGE SCALE GENOMIC DNA]</scope>
    <source>
        <tissue evidence="1">Seedling</tissue>
    </source>
</reference>
<protein>
    <recommendedName>
        <fullName evidence="2">Protein kinase superfamily protein</fullName>
    </recommendedName>
</protein>
<dbReference type="InParanoid" id="A0A1D6EL57"/>
<dbReference type="AlphaFoldDB" id="A0A1D6EL57"/>